<evidence type="ECO:0000313" key="3">
    <source>
        <dbReference type="Proteomes" id="UP001419268"/>
    </source>
</evidence>
<feature type="compositionally biased region" description="Basic and acidic residues" evidence="1">
    <location>
        <begin position="13"/>
        <end position="28"/>
    </location>
</feature>
<proteinExistence type="predicted"/>
<gene>
    <name evidence="2" type="ORF">Scep_021332</name>
</gene>
<keyword evidence="3" id="KW-1185">Reference proteome</keyword>
<dbReference type="AlphaFoldDB" id="A0AAP0HWS2"/>
<protein>
    <submittedName>
        <fullName evidence="2">Uncharacterized protein</fullName>
    </submittedName>
</protein>
<comment type="caution">
    <text evidence="2">The sequence shown here is derived from an EMBL/GenBank/DDBJ whole genome shotgun (WGS) entry which is preliminary data.</text>
</comment>
<feature type="region of interest" description="Disordered" evidence="1">
    <location>
        <begin position="1"/>
        <end position="39"/>
    </location>
</feature>
<sequence>MGVGRLTEAEAEADQRGGRFGGVDREGGRGGGGGKGEERVTVREMVTVWEMITVREIRGSRGDRGVKDEERSMKTREEDRVLVWILFFRLATGLATG</sequence>
<reference evidence="2 3" key="1">
    <citation type="submission" date="2024-01" db="EMBL/GenBank/DDBJ databases">
        <title>Genome assemblies of Stephania.</title>
        <authorList>
            <person name="Yang L."/>
        </authorList>
    </citation>
    <scope>NUCLEOTIDE SEQUENCE [LARGE SCALE GENOMIC DNA]</scope>
    <source>
        <strain evidence="2">JXDWG</strain>
        <tissue evidence="2">Leaf</tissue>
    </source>
</reference>
<organism evidence="2 3">
    <name type="scientific">Stephania cephalantha</name>
    <dbReference type="NCBI Taxonomy" id="152367"/>
    <lineage>
        <taxon>Eukaryota</taxon>
        <taxon>Viridiplantae</taxon>
        <taxon>Streptophyta</taxon>
        <taxon>Embryophyta</taxon>
        <taxon>Tracheophyta</taxon>
        <taxon>Spermatophyta</taxon>
        <taxon>Magnoliopsida</taxon>
        <taxon>Ranunculales</taxon>
        <taxon>Menispermaceae</taxon>
        <taxon>Menispermoideae</taxon>
        <taxon>Cissampelideae</taxon>
        <taxon>Stephania</taxon>
    </lineage>
</organism>
<dbReference type="EMBL" id="JBBNAG010000009">
    <property type="protein sequence ID" value="KAK9104488.1"/>
    <property type="molecule type" value="Genomic_DNA"/>
</dbReference>
<evidence type="ECO:0000313" key="2">
    <source>
        <dbReference type="EMBL" id="KAK9104488.1"/>
    </source>
</evidence>
<dbReference type="Proteomes" id="UP001419268">
    <property type="component" value="Unassembled WGS sequence"/>
</dbReference>
<accession>A0AAP0HWS2</accession>
<name>A0AAP0HWS2_9MAGN</name>
<evidence type="ECO:0000256" key="1">
    <source>
        <dbReference type="SAM" id="MobiDB-lite"/>
    </source>
</evidence>